<dbReference type="InterPro" id="IPR005039">
    <property type="entry name" value="Ant_C"/>
</dbReference>
<comment type="caution">
    <text evidence="2">The sequence shown here is derived from an EMBL/GenBank/DDBJ whole genome shotgun (WGS) entry which is preliminary data.</text>
</comment>
<sequence length="96" mass="11305">MSHSLKDTAERLGLKHRELMKRMREKGLLDRFNRPANPELTKLYLVTREYRYDHPVHGVQYPRTTRVTDAGIPWLADKLGIERPMPEPQQDPRDVA</sequence>
<evidence type="ECO:0000313" key="2">
    <source>
        <dbReference type="EMBL" id="MDX5994397.1"/>
    </source>
</evidence>
<dbReference type="EMBL" id="JAWXXP010000001">
    <property type="protein sequence ID" value="MDX5994397.1"/>
    <property type="molecule type" value="Genomic_DNA"/>
</dbReference>
<gene>
    <name evidence="2" type="ORF">SIM71_20245</name>
</gene>
<evidence type="ECO:0000259" key="1">
    <source>
        <dbReference type="Pfam" id="PF03374"/>
    </source>
</evidence>
<name>A0ABU4Q2J0_9GAMM</name>
<reference evidence="2 3" key="1">
    <citation type="submission" date="2023-11" db="EMBL/GenBank/DDBJ databases">
        <title>MicrobeMod: A computational toolkit for identifying prokaryotic methylation and restriction-modification with nanopore sequencing.</title>
        <authorList>
            <person name="Crits-Christoph A."/>
            <person name="Kang S.C."/>
            <person name="Lee H."/>
            <person name="Ostrov N."/>
        </authorList>
    </citation>
    <scope>NUCLEOTIDE SEQUENCE [LARGE SCALE GENOMIC DNA]</scope>
    <source>
        <strain evidence="2 3">ATCC BAA-571</strain>
    </source>
</reference>
<feature type="domain" description="Antirepressor protein C-terminal" evidence="1">
    <location>
        <begin position="4"/>
        <end position="79"/>
    </location>
</feature>
<proteinExistence type="predicted"/>
<keyword evidence="3" id="KW-1185">Reference proteome</keyword>
<evidence type="ECO:0000313" key="3">
    <source>
        <dbReference type="Proteomes" id="UP001278050"/>
    </source>
</evidence>
<protein>
    <submittedName>
        <fullName evidence="2">Phage antirepressor KilAC domain-containing protein</fullName>
    </submittedName>
</protein>
<organism evidence="2 3">
    <name type="scientific">Ectopseudomonas alcaliphila</name>
    <dbReference type="NCBI Taxonomy" id="101564"/>
    <lineage>
        <taxon>Bacteria</taxon>
        <taxon>Pseudomonadati</taxon>
        <taxon>Pseudomonadota</taxon>
        <taxon>Gammaproteobacteria</taxon>
        <taxon>Pseudomonadales</taxon>
        <taxon>Pseudomonadaceae</taxon>
        <taxon>Ectopseudomonas</taxon>
    </lineage>
</organism>
<dbReference type="RefSeq" id="WP_084331675.1">
    <property type="nucleotide sequence ID" value="NZ_CBCSET010000002.1"/>
</dbReference>
<accession>A0ABU4Q2J0</accession>
<dbReference type="Proteomes" id="UP001278050">
    <property type="component" value="Unassembled WGS sequence"/>
</dbReference>
<dbReference type="Pfam" id="PF03374">
    <property type="entry name" value="ANT"/>
    <property type="match status" value="1"/>
</dbReference>